<protein>
    <recommendedName>
        <fullName evidence="7 9">Uroporphyrinogen-III synthase</fullName>
        <ecNumber evidence="3 9">4.2.1.75</ecNumber>
    </recommendedName>
</protein>
<comment type="caution">
    <text evidence="11">The sequence shown here is derived from an EMBL/GenBank/DDBJ whole genome shotgun (WGS) entry which is preliminary data.</text>
</comment>
<evidence type="ECO:0000256" key="4">
    <source>
        <dbReference type="ARBA" id="ARBA00023239"/>
    </source>
</evidence>
<dbReference type="PANTHER" id="PTHR38042">
    <property type="entry name" value="UROPORPHYRINOGEN-III SYNTHASE, CHLOROPLASTIC"/>
    <property type="match status" value="1"/>
</dbReference>
<dbReference type="InterPro" id="IPR036108">
    <property type="entry name" value="4pyrrol_syn_uPrphyn_synt_sf"/>
</dbReference>
<evidence type="ECO:0000256" key="6">
    <source>
        <dbReference type="ARBA" id="ARBA00037589"/>
    </source>
</evidence>
<evidence type="ECO:0000256" key="5">
    <source>
        <dbReference type="ARBA" id="ARBA00023244"/>
    </source>
</evidence>
<evidence type="ECO:0000256" key="9">
    <source>
        <dbReference type="RuleBase" id="RU366031"/>
    </source>
</evidence>
<comment type="catalytic activity">
    <reaction evidence="8 9">
        <text>hydroxymethylbilane = uroporphyrinogen III + H2O</text>
        <dbReference type="Rhea" id="RHEA:18965"/>
        <dbReference type="ChEBI" id="CHEBI:15377"/>
        <dbReference type="ChEBI" id="CHEBI:57308"/>
        <dbReference type="ChEBI" id="CHEBI:57845"/>
        <dbReference type="EC" id="4.2.1.75"/>
    </reaction>
</comment>
<evidence type="ECO:0000256" key="3">
    <source>
        <dbReference type="ARBA" id="ARBA00013109"/>
    </source>
</evidence>
<dbReference type="PANTHER" id="PTHR38042:SF1">
    <property type="entry name" value="UROPORPHYRINOGEN-III SYNTHASE, CHLOROPLASTIC"/>
    <property type="match status" value="1"/>
</dbReference>
<name>A0ABS2QPG0_9BACI</name>
<comment type="pathway">
    <text evidence="1 9">Porphyrin-containing compound metabolism; protoporphyrin-IX biosynthesis; coproporphyrinogen-III from 5-aminolevulinate: step 3/4.</text>
</comment>
<feature type="domain" description="Tetrapyrrole biosynthesis uroporphyrinogen III synthase" evidence="10">
    <location>
        <begin position="24"/>
        <end position="254"/>
    </location>
</feature>
<evidence type="ECO:0000259" key="10">
    <source>
        <dbReference type="Pfam" id="PF02602"/>
    </source>
</evidence>
<dbReference type="Proteomes" id="UP000809829">
    <property type="component" value="Unassembled WGS sequence"/>
</dbReference>
<dbReference type="EC" id="4.2.1.75" evidence="3 9"/>
<comment type="similarity">
    <text evidence="2 9">Belongs to the uroporphyrinogen-III synthase family.</text>
</comment>
<dbReference type="GO" id="GO:0004852">
    <property type="term" value="F:uroporphyrinogen-III synthase activity"/>
    <property type="evidence" value="ECO:0007669"/>
    <property type="project" value="UniProtKB-EC"/>
</dbReference>
<reference evidence="11 12" key="1">
    <citation type="submission" date="2021-01" db="EMBL/GenBank/DDBJ databases">
        <title>Genomic Encyclopedia of Type Strains, Phase IV (KMG-IV): sequencing the most valuable type-strain genomes for metagenomic binning, comparative biology and taxonomic classification.</title>
        <authorList>
            <person name="Goeker M."/>
        </authorList>
    </citation>
    <scope>NUCLEOTIDE SEQUENCE [LARGE SCALE GENOMIC DNA]</scope>
    <source>
        <strain evidence="11 12">DSM 104297</strain>
    </source>
</reference>
<dbReference type="SUPFAM" id="SSF69618">
    <property type="entry name" value="HemD-like"/>
    <property type="match status" value="1"/>
</dbReference>
<dbReference type="InterPro" id="IPR003754">
    <property type="entry name" value="4pyrrol_synth_uPrphyn_synth"/>
</dbReference>
<dbReference type="CDD" id="cd06578">
    <property type="entry name" value="HemD"/>
    <property type="match status" value="1"/>
</dbReference>
<evidence type="ECO:0000313" key="11">
    <source>
        <dbReference type="EMBL" id="MBM7701338.1"/>
    </source>
</evidence>
<evidence type="ECO:0000256" key="7">
    <source>
        <dbReference type="ARBA" id="ARBA00040167"/>
    </source>
</evidence>
<proteinExistence type="inferred from homology"/>
<dbReference type="InterPro" id="IPR039793">
    <property type="entry name" value="UROS/Hem4"/>
</dbReference>
<dbReference type="RefSeq" id="WP_205182594.1">
    <property type="nucleotide sequence ID" value="NZ_JAFBFC010000001.1"/>
</dbReference>
<keyword evidence="12" id="KW-1185">Reference proteome</keyword>
<evidence type="ECO:0000256" key="2">
    <source>
        <dbReference type="ARBA" id="ARBA00008133"/>
    </source>
</evidence>
<keyword evidence="5 9" id="KW-0627">Porphyrin biosynthesis</keyword>
<keyword evidence="4 9" id="KW-0456">Lyase</keyword>
<gene>
    <name evidence="11" type="ORF">JOC83_000164</name>
</gene>
<evidence type="ECO:0000256" key="8">
    <source>
        <dbReference type="ARBA" id="ARBA00048617"/>
    </source>
</evidence>
<accession>A0ABS2QPG0</accession>
<organism evidence="11 12">
    <name type="scientific">Priestia iocasae</name>
    <dbReference type="NCBI Taxonomy" id="2291674"/>
    <lineage>
        <taxon>Bacteria</taxon>
        <taxon>Bacillati</taxon>
        <taxon>Bacillota</taxon>
        <taxon>Bacilli</taxon>
        <taxon>Bacillales</taxon>
        <taxon>Bacillaceae</taxon>
        <taxon>Priestia</taxon>
    </lineage>
</organism>
<evidence type="ECO:0000313" key="12">
    <source>
        <dbReference type="Proteomes" id="UP000809829"/>
    </source>
</evidence>
<dbReference type="Pfam" id="PF02602">
    <property type="entry name" value="HEM4"/>
    <property type="match status" value="1"/>
</dbReference>
<evidence type="ECO:0000256" key="1">
    <source>
        <dbReference type="ARBA" id="ARBA00004772"/>
    </source>
</evidence>
<dbReference type="Gene3D" id="3.40.50.10090">
    <property type="match status" value="2"/>
</dbReference>
<dbReference type="EMBL" id="JAFBFC010000001">
    <property type="protein sequence ID" value="MBM7701338.1"/>
    <property type="molecule type" value="Genomic_DNA"/>
</dbReference>
<sequence length="265" mass="30301">MSHRAPLFLKNILITRASRQAHSFSKRIEDLGGTPVHIPLLTFTRAKTNRRQVKEVLQTLHTYDWIVFTSQNGISFFMEWLKDYQIKQDELNKLKVAVVGEKTAKELEKHGVKVTVMPEKFVAEALLDSLLREVHKNEKVLLVRGNLARPVIREGLIKEGYHVTDLIVYETVRSESKQEELVQLLKERKIHAVTFTSSSTVDSFVEAMKNIPNWLELLNDCLIVCIGPITSTTASEYGLKHHTPNEYTVDGMIELLVSCFSRSEN</sequence>
<comment type="function">
    <text evidence="6 9">Catalyzes cyclization of the linear tetrapyrrole, hydroxymethylbilane, to the macrocyclic uroporphyrinogen III.</text>
</comment>